<feature type="chain" id="PRO_5012782041" evidence="1">
    <location>
        <begin position="20"/>
        <end position="131"/>
    </location>
</feature>
<comment type="caution">
    <text evidence="2">The sequence shown here is derived from an EMBL/GenBank/DDBJ whole genome shotgun (WGS) entry which is preliminary data.</text>
</comment>
<gene>
    <name evidence="2" type="ORF">Fcan01_15647</name>
</gene>
<sequence>MNISQILAIIVIFVVSSTTEKVPPKEELTYTVPLSDLEFMDQVLTHESVGECMCPAHANYTGTWFEYCGRELTPPTKCTAETIYRCVNNRKVAIQTRNHCAKTGKRCVPKTQLEGGPCPMCKPHILKTCIM</sequence>
<reference evidence="2 3" key="1">
    <citation type="submission" date="2015-12" db="EMBL/GenBank/DDBJ databases">
        <title>The genome of Folsomia candida.</title>
        <authorList>
            <person name="Faddeeva A."/>
            <person name="Derks M.F."/>
            <person name="Anvar Y."/>
            <person name="Smit S."/>
            <person name="Van Straalen N."/>
            <person name="Roelofs D."/>
        </authorList>
    </citation>
    <scope>NUCLEOTIDE SEQUENCE [LARGE SCALE GENOMIC DNA]</scope>
    <source>
        <strain evidence="2 3">VU population</strain>
        <tissue evidence="2">Whole body</tissue>
    </source>
</reference>
<proteinExistence type="predicted"/>
<keyword evidence="3" id="KW-1185">Reference proteome</keyword>
<feature type="signal peptide" evidence="1">
    <location>
        <begin position="1"/>
        <end position="19"/>
    </location>
</feature>
<evidence type="ECO:0000313" key="2">
    <source>
        <dbReference type="EMBL" id="OXA49365.1"/>
    </source>
</evidence>
<dbReference type="AlphaFoldDB" id="A0A226DV42"/>
<organism evidence="2 3">
    <name type="scientific">Folsomia candida</name>
    <name type="common">Springtail</name>
    <dbReference type="NCBI Taxonomy" id="158441"/>
    <lineage>
        <taxon>Eukaryota</taxon>
        <taxon>Metazoa</taxon>
        <taxon>Ecdysozoa</taxon>
        <taxon>Arthropoda</taxon>
        <taxon>Hexapoda</taxon>
        <taxon>Collembola</taxon>
        <taxon>Entomobryomorpha</taxon>
        <taxon>Isotomoidea</taxon>
        <taxon>Isotomidae</taxon>
        <taxon>Proisotominae</taxon>
        <taxon>Folsomia</taxon>
    </lineage>
</organism>
<keyword evidence="1" id="KW-0732">Signal</keyword>
<evidence type="ECO:0000313" key="3">
    <source>
        <dbReference type="Proteomes" id="UP000198287"/>
    </source>
</evidence>
<accession>A0A226DV42</accession>
<protein>
    <submittedName>
        <fullName evidence="2">Uncharacterized protein</fullName>
    </submittedName>
</protein>
<evidence type="ECO:0000256" key="1">
    <source>
        <dbReference type="SAM" id="SignalP"/>
    </source>
</evidence>
<dbReference type="EMBL" id="LNIX01000010">
    <property type="protein sequence ID" value="OXA49365.1"/>
    <property type="molecule type" value="Genomic_DNA"/>
</dbReference>
<name>A0A226DV42_FOLCA</name>
<dbReference type="Proteomes" id="UP000198287">
    <property type="component" value="Unassembled WGS sequence"/>
</dbReference>